<evidence type="ECO:0000313" key="1">
    <source>
        <dbReference type="EMBL" id="CAB4909192.1"/>
    </source>
</evidence>
<accession>A0A6J7GMK7</accession>
<sequence length="168" mass="17989">MGMSNNSGGVIHIHSAPRAVTKHVEWALSGVLGHSVALHWADQPVLPGSQCAVLAWKGRVGDGAGLASAIFGWRDVRFEVIEDATPGNDGSRFMHTPSLGIRRVQIDAAGRSVVPEDQLWEIIRKSATGNMSIESGIADAMGSSWDDELDAFRARYADSSVTWLHSVG</sequence>
<organism evidence="1">
    <name type="scientific">freshwater metagenome</name>
    <dbReference type="NCBI Taxonomy" id="449393"/>
    <lineage>
        <taxon>unclassified sequences</taxon>
        <taxon>metagenomes</taxon>
        <taxon>ecological metagenomes</taxon>
    </lineage>
</organism>
<dbReference type="Pfam" id="PF11343">
    <property type="entry name" value="DUF3145"/>
    <property type="match status" value="1"/>
</dbReference>
<reference evidence="1" key="1">
    <citation type="submission" date="2020-05" db="EMBL/GenBank/DDBJ databases">
        <authorList>
            <person name="Chiriac C."/>
            <person name="Salcher M."/>
            <person name="Ghai R."/>
            <person name="Kavagutti S V."/>
        </authorList>
    </citation>
    <scope>NUCLEOTIDE SEQUENCE</scope>
</reference>
<protein>
    <submittedName>
        <fullName evidence="1">Unannotated protein</fullName>
    </submittedName>
</protein>
<dbReference type="EMBL" id="CAFBMB010000145">
    <property type="protein sequence ID" value="CAB4909192.1"/>
    <property type="molecule type" value="Genomic_DNA"/>
</dbReference>
<name>A0A6J7GMK7_9ZZZZ</name>
<gene>
    <name evidence="1" type="ORF">UFOPK3516_01381</name>
</gene>
<dbReference type="AlphaFoldDB" id="A0A6J7GMK7"/>
<dbReference type="InterPro" id="IPR021491">
    <property type="entry name" value="DUF3145"/>
</dbReference>
<proteinExistence type="predicted"/>